<dbReference type="GO" id="GO:0030527">
    <property type="term" value="F:structural constituent of chromatin"/>
    <property type="evidence" value="ECO:0007669"/>
    <property type="project" value="InterPro"/>
</dbReference>
<comment type="similarity">
    <text evidence="3">Belongs to the bacterial histone-like protein family.</text>
</comment>
<dbReference type="PANTHER" id="PTHR33175">
    <property type="entry name" value="DNA-BINDING PROTEIN HU"/>
    <property type="match status" value="1"/>
</dbReference>
<reference evidence="4 5" key="1">
    <citation type="journal article" date="2015" name="Nature">
        <title>rRNA introns, odd ribosomes, and small enigmatic genomes across a large radiation of phyla.</title>
        <authorList>
            <person name="Brown C.T."/>
            <person name="Hug L.A."/>
            <person name="Thomas B.C."/>
            <person name="Sharon I."/>
            <person name="Castelle C.J."/>
            <person name="Singh A."/>
            <person name="Wilkins M.J."/>
            <person name="Williams K.H."/>
            <person name="Banfield J.F."/>
        </authorList>
    </citation>
    <scope>NUCLEOTIDE SEQUENCE [LARGE SCALE GENOMIC DNA]</scope>
</reference>
<comment type="caution">
    <text evidence="4">The sequence shown here is derived from an EMBL/GenBank/DDBJ whole genome shotgun (WGS) entry which is preliminary data.</text>
</comment>
<dbReference type="Proteomes" id="UP000034160">
    <property type="component" value="Unassembled WGS sequence"/>
</dbReference>
<protein>
    <submittedName>
        <fullName evidence="4">Histone family protein DNA-binding protein</fullName>
    </submittedName>
</protein>
<dbReference type="GO" id="GO:0003677">
    <property type="term" value="F:DNA binding"/>
    <property type="evidence" value="ECO:0007669"/>
    <property type="project" value="UniProtKB-KW"/>
</dbReference>
<gene>
    <name evidence="4" type="ORF">UU93_C0027G0005</name>
</gene>
<organism evidence="4 5">
    <name type="scientific">Candidatus Amesbacteria bacterium GW2011_GWA2_42_12</name>
    <dbReference type="NCBI Taxonomy" id="1618356"/>
    <lineage>
        <taxon>Bacteria</taxon>
        <taxon>Candidatus Amesiibacteriota</taxon>
    </lineage>
</organism>
<dbReference type="Gene3D" id="4.10.520.10">
    <property type="entry name" value="IHF-like DNA-binding proteins"/>
    <property type="match status" value="1"/>
</dbReference>
<keyword evidence="2 4" id="KW-0238">DNA-binding</keyword>
<accession>A0A0G0Y271</accession>
<evidence type="ECO:0000256" key="3">
    <source>
        <dbReference type="RuleBase" id="RU003939"/>
    </source>
</evidence>
<proteinExistence type="inferred from homology"/>
<dbReference type="Pfam" id="PF00216">
    <property type="entry name" value="Bac_DNA_binding"/>
    <property type="match status" value="1"/>
</dbReference>
<dbReference type="AlphaFoldDB" id="A0A0G0Y271"/>
<name>A0A0G0Y271_9BACT</name>
<dbReference type="STRING" id="1618356.UU93_C0027G0005"/>
<dbReference type="InterPro" id="IPR010992">
    <property type="entry name" value="IHF-like_DNA-bd_dom_sf"/>
</dbReference>
<evidence type="ECO:0000313" key="4">
    <source>
        <dbReference type="EMBL" id="KKS30914.1"/>
    </source>
</evidence>
<sequence>MTKSDLIDIVSKKAHLTKKAANDAVESFLDEVMRSLKKGEKVVLSGFGTFYLGKVKDKQVVPFGKEENRQTIKGHRVVNFRVGKPFKKTVW</sequence>
<dbReference type="GO" id="GO:0030261">
    <property type="term" value="P:chromosome condensation"/>
    <property type="evidence" value="ECO:0007669"/>
    <property type="project" value="UniProtKB-KW"/>
</dbReference>
<evidence type="ECO:0000313" key="5">
    <source>
        <dbReference type="Proteomes" id="UP000034160"/>
    </source>
</evidence>
<keyword evidence="1" id="KW-0226">DNA condensation</keyword>
<evidence type="ECO:0000256" key="1">
    <source>
        <dbReference type="ARBA" id="ARBA00023067"/>
    </source>
</evidence>
<dbReference type="PANTHER" id="PTHR33175:SF3">
    <property type="entry name" value="DNA-BINDING PROTEIN HU-BETA"/>
    <property type="match status" value="1"/>
</dbReference>
<dbReference type="InterPro" id="IPR000119">
    <property type="entry name" value="Hist_DNA-bd"/>
</dbReference>
<evidence type="ECO:0000256" key="2">
    <source>
        <dbReference type="ARBA" id="ARBA00023125"/>
    </source>
</evidence>
<dbReference type="EMBL" id="LCCN01000027">
    <property type="protein sequence ID" value="KKS30914.1"/>
    <property type="molecule type" value="Genomic_DNA"/>
</dbReference>
<dbReference type="SMART" id="SM00411">
    <property type="entry name" value="BHL"/>
    <property type="match status" value="1"/>
</dbReference>
<dbReference type="GO" id="GO:0005829">
    <property type="term" value="C:cytosol"/>
    <property type="evidence" value="ECO:0007669"/>
    <property type="project" value="TreeGrafter"/>
</dbReference>
<dbReference type="SUPFAM" id="SSF47729">
    <property type="entry name" value="IHF-like DNA-binding proteins"/>
    <property type="match status" value="1"/>
</dbReference>